<gene>
    <name evidence="1" type="primary">TSR3</name>
    <name evidence="1" type="ORF">H2198_005538</name>
</gene>
<dbReference type="Proteomes" id="UP001172386">
    <property type="component" value="Unassembled WGS sequence"/>
</dbReference>
<dbReference type="EMBL" id="JAPDRQ010000092">
    <property type="protein sequence ID" value="KAJ9655640.1"/>
    <property type="molecule type" value="Genomic_DNA"/>
</dbReference>
<organism evidence="1 2">
    <name type="scientific">Neophaeococcomyces mojaviensis</name>
    <dbReference type="NCBI Taxonomy" id="3383035"/>
    <lineage>
        <taxon>Eukaryota</taxon>
        <taxon>Fungi</taxon>
        <taxon>Dikarya</taxon>
        <taxon>Ascomycota</taxon>
        <taxon>Pezizomycotina</taxon>
        <taxon>Eurotiomycetes</taxon>
        <taxon>Chaetothyriomycetidae</taxon>
        <taxon>Chaetothyriales</taxon>
        <taxon>Chaetothyriales incertae sedis</taxon>
        <taxon>Neophaeococcomyces</taxon>
    </lineage>
</organism>
<keyword evidence="2" id="KW-1185">Reference proteome</keyword>
<evidence type="ECO:0000313" key="2">
    <source>
        <dbReference type="Proteomes" id="UP001172386"/>
    </source>
</evidence>
<proteinExistence type="predicted"/>
<accession>A0ACC3A671</accession>
<reference evidence="1" key="1">
    <citation type="submission" date="2022-10" db="EMBL/GenBank/DDBJ databases">
        <title>Culturing micro-colonial fungi from biological soil crusts in the Mojave desert and describing Neophaeococcomyces mojavensis, and introducing the new genera and species Taxawa tesnikishii.</title>
        <authorList>
            <person name="Kurbessoian T."/>
            <person name="Stajich J.E."/>
        </authorList>
    </citation>
    <scope>NUCLEOTIDE SEQUENCE</scope>
    <source>
        <strain evidence="1">JES_112</strain>
    </source>
</reference>
<sequence length="433" mass="47768">MVRHKKDAAGHKSKKYSANPRHTPRAQRDNTDPSAELTNFTPPPFKAACWDFNHCDSKRCSGKRLQHFGLLRPLAIGQKHSGVIISPNAKTILSPADTPLLEQYGAAVVECSWVRIKEVPWSKIGGKCERLLPYLVAANPVNYGRPWRLNCVEALAACFMICGKVEWAEIILEHFPYGQPFLEINASLFKRYAEANDEEGVKKVEEKWLKRLEKEYTESRKEGTDENGEEVDAWAGGNVNRRELLESDTEDEDEDDGDGDDEDDDDEDNDEDPSMPNLQPGVPLALPPTSDDEDEAAEMAEIRRKILASKPFQNPNPNSPSPSSNVPQDASNKAATQKHVQAAKNANALASTSEPPAPLLLDADSDAESGSADNDEDNDGYDEFDQIANATPVTDRTGITAKERSKKLERLAGSRAGNSASFSRTVVNAPQKW</sequence>
<evidence type="ECO:0000313" key="1">
    <source>
        <dbReference type="EMBL" id="KAJ9655640.1"/>
    </source>
</evidence>
<comment type="caution">
    <text evidence="1">The sequence shown here is derived from an EMBL/GenBank/DDBJ whole genome shotgun (WGS) entry which is preliminary data.</text>
</comment>
<protein>
    <submittedName>
        <fullName evidence="1">Ribosome biogenesis protein tsr3</fullName>
    </submittedName>
</protein>
<name>A0ACC3A671_9EURO</name>